<feature type="region of interest" description="Disordered" evidence="19">
    <location>
        <begin position="93"/>
        <end position="130"/>
    </location>
</feature>
<keyword evidence="13" id="KW-0131">Cell cycle</keyword>
<dbReference type="InterPro" id="IPR018552">
    <property type="entry name" value="CENP-X"/>
</dbReference>
<evidence type="ECO:0000256" key="17">
    <source>
        <dbReference type="ARBA" id="ARBA00082257"/>
    </source>
</evidence>
<dbReference type="GO" id="GO:0051382">
    <property type="term" value="P:kinetochore assembly"/>
    <property type="evidence" value="ECO:0007669"/>
    <property type="project" value="InterPro"/>
</dbReference>
<keyword evidence="7" id="KW-0227">DNA damage</keyword>
<evidence type="ECO:0000256" key="5">
    <source>
        <dbReference type="ARBA" id="ARBA00022454"/>
    </source>
</evidence>
<keyword evidence="8" id="KW-0498">Mitosis</keyword>
<evidence type="ECO:0000256" key="14">
    <source>
        <dbReference type="ARBA" id="ARBA00023328"/>
    </source>
</evidence>
<dbReference type="GO" id="GO:0051301">
    <property type="term" value="P:cell division"/>
    <property type="evidence" value="ECO:0007669"/>
    <property type="project" value="UniProtKB-KW"/>
</dbReference>
<evidence type="ECO:0000313" key="20">
    <source>
        <dbReference type="Ensembl" id="ENSEASP00005008084.1"/>
    </source>
</evidence>
<dbReference type="PANTHER" id="PTHR28680:SF1">
    <property type="entry name" value="CENTROMERE PROTEIN X"/>
    <property type="match status" value="1"/>
</dbReference>
<sequence>MGSAAEGWEQGDWAADAPPSPQELVSKLLHLHFKDDKTKVSGDALQLMAELLKIFVVEAAIRSIRQAQAEDLARVDVDQLEKVLPQLVGGPGRGGSMPVLSCPPGAGPGRGGEGWAGAHEALSTPLPNSF</sequence>
<accession>A0A8C4PIR8</accession>
<dbReference type="GO" id="GO:0031297">
    <property type="term" value="P:replication fork processing"/>
    <property type="evidence" value="ECO:0007669"/>
    <property type="project" value="TreeGrafter"/>
</dbReference>
<keyword evidence="5" id="KW-0158">Chromosome</keyword>
<dbReference type="Ensembl" id="ENSEAST00005008818.1">
    <property type="protein sequence ID" value="ENSEASP00005008084.1"/>
    <property type="gene ID" value="ENSEASG00005005866.1"/>
</dbReference>
<dbReference type="GO" id="GO:0003677">
    <property type="term" value="F:DNA binding"/>
    <property type="evidence" value="ECO:0007669"/>
    <property type="project" value="UniProtKB-KW"/>
</dbReference>
<evidence type="ECO:0000256" key="12">
    <source>
        <dbReference type="ARBA" id="ARBA00023242"/>
    </source>
</evidence>
<dbReference type="PANTHER" id="PTHR28680">
    <property type="entry name" value="CENTROMERE PROTEIN X"/>
    <property type="match status" value="1"/>
</dbReference>
<evidence type="ECO:0000256" key="16">
    <source>
        <dbReference type="ARBA" id="ARBA00081649"/>
    </source>
</evidence>
<dbReference type="FunFam" id="1.20.5.4980:FF:000001">
    <property type="entry name" value="Centromere protein X"/>
    <property type="match status" value="1"/>
</dbReference>
<evidence type="ECO:0000256" key="13">
    <source>
        <dbReference type="ARBA" id="ARBA00023306"/>
    </source>
</evidence>
<evidence type="ECO:0000256" key="19">
    <source>
        <dbReference type="SAM" id="MobiDB-lite"/>
    </source>
</evidence>
<dbReference type="GO" id="GO:0043240">
    <property type="term" value="C:Fanconi anaemia nuclear complex"/>
    <property type="evidence" value="ECO:0007669"/>
    <property type="project" value="TreeGrafter"/>
</dbReference>
<dbReference type="GO" id="GO:0000776">
    <property type="term" value="C:kinetochore"/>
    <property type="evidence" value="ECO:0007669"/>
    <property type="project" value="UniProtKB-KW"/>
</dbReference>
<keyword evidence="11" id="KW-0234">DNA repair</keyword>
<dbReference type="GO" id="GO:0006281">
    <property type="term" value="P:DNA repair"/>
    <property type="evidence" value="ECO:0007669"/>
    <property type="project" value="UniProtKB-KW"/>
</dbReference>
<reference evidence="20" key="1">
    <citation type="submission" date="2023-03" db="UniProtKB">
        <authorList>
            <consortium name="Ensembl"/>
        </authorList>
    </citation>
    <scope>IDENTIFICATION</scope>
</reference>
<keyword evidence="14" id="KW-0137">Centromere</keyword>
<comment type="similarity">
    <text evidence="3">Belongs to the CENP-X/MHF2 family.</text>
</comment>
<evidence type="ECO:0000256" key="9">
    <source>
        <dbReference type="ARBA" id="ARBA00022838"/>
    </source>
</evidence>
<dbReference type="AlphaFoldDB" id="A0A8C4PIR8"/>
<keyword evidence="6" id="KW-0132">Cell division</keyword>
<proteinExistence type="inferred from homology"/>
<comment type="subcellular location">
    <subcellularLocation>
        <location evidence="2">Chromosome</location>
        <location evidence="2">Centromere</location>
        <location evidence="2">Kinetochore</location>
    </subcellularLocation>
    <subcellularLocation>
        <location evidence="1">Nucleus</location>
    </subcellularLocation>
</comment>
<evidence type="ECO:0000256" key="2">
    <source>
        <dbReference type="ARBA" id="ARBA00004629"/>
    </source>
</evidence>
<dbReference type="Gene3D" id="1.20.5.4980">
    <property type="match status" value="1"/>
</dbReference>
<dbReference type="CDD" id="cd22921">
    <property type="entry name" value="HFD_CENP-X"/>
    <property type="match status" value="1"/>
</dbReference>
<evidence type="ECO:0000256" key="18">
    <source>
        <dbReference type="ARBA" id="ARBA00083779"/>
    </source>
</evidence>
<dbReference type="Pfam" id="PF09415">
    <property type="entry name" value="CENP-X"/>
    <property type="match status" value="1"/>
</dbReference>
<evidence type="ECO:0000256" key="15">
    <source>
        <dbReference type="ARBA" id="ARBA00047146"/>
    </source>
</evidence>
<keyword evidence="12" id="KW-0539">Nucleus</keyword>
<protein>
    <recommendedName>
        <fullName evidence="4">Centromere protein X</fullName>
    </recommendedName>
    <alternativeName>
        <fullName evidence="16">FANCM-interacting histone fold protein 2</fullName>
    </alternativeName>
    <alternativeName>
        <fullName evidence="17">Fanconi anemia-associated polypeptide of 10 kDa</fullName>
    </alternativeName>
    <alternativeName>
        <fullName evidence="18">Stimulated by retinoic acid gene 13 protein homolog</fullName>
    </alternativeName>
</protein>
<evidence type="ECO:0000256" key="7">
    <source>
        <dbReference type="ARBA" id="ARBA00022763"/>
    </source>
</evidence>
<evidence type="ECO:0000256" key="3">
    <source>
        <dbReference type="ARBA" id="ARBA00009359"/>
    </source>
</evidence>
<evidence type="ECO:0000256" key="1">
    <source>
        <dbReference type="ARBA" id="ARBA00004123"/>
    </source>
</evidence>
<keyword evidence="9" id="KW-0995">Kinetochore</keyword>
<organism evidence="20">
    <name type="scientific">Equus asinus asinus</name>
    <dbReference type="NCBI Taxonomy" id="83772"/>
    <lineage>
        <taxon>Eukaryota</taxon>
        <taxon>Metazoa</taxon>
        <taxon>Chordata</taxon>
        <taxon>Craniata</taxon>
        <taxon>Vertebrata</taxon>
        <taxon>Euteleostomi</taxon>
        <taxon>Mammalia</taxon>
        <taxon>Eutheria</taxon>
        <taxon>Laurasiatheria</taxon>
        <taxon>Perissodactyla</taxon>
        <taxon>Equidae</taxon>
        <taxon>Equus</taxon>
    </lineage>
</organism>
<name>A0A8C4PIR8_EQUAS</name>
<evidence type="ECO:0000256" key="10">
    <source>
        <dbReference type="ARBA" id="ARBA00023125"/>
    </source>
</evidence>
<dbReference type="Gene3D" id="6.10.130.30">
    <property type="match status" value="1"/>
</dbReference>
<evidence type="ECO:0000256" key="4">
    <source>
        <dbReference type="ARBA" id="ARBA00016388"/>
    </source>
</evidence>
<keyword evidence="10" id="KW-0238">DNA-binding</keyword>
<evidence type="ECO:0000256" key="11">
    <source>
        <dbReference type="ARBA" id="ARBA00023204"/>
    </source>
</evidence>
<evidence type="ECO:0000256" key="6">
    <source>
        <dbReference type="ARBA" id="ARBA00022618"/>
    </source>
</evidence>
<comment type="subunit">
    <text evidence="15">Heterodimer with CENPX, sometimes called MHF; this interaction stabilizes both partners. MHF heterodimers can assemble to form tetrameric structures. MHF also coassemble with CENPT-CENPW heterodimers at centromeres to form the tetrameric CENP-T-W-S-X complex. Forms a discrete complex with FANCM and CENPX, called FANCM-MHF; this interaction, probably mediated by direct binding between CENPS and FANCM, leads to synergistic activation of double-stranded DNA binding and strongly stimulates FANCM-mediated DNA remodeling. Recruited by FANCM to the Fanconi anemia (FA) core complex, which consists of CENPS, CENPX, FANCA, FANCB, FANCC, FANCE, FANCF, FANCG, FANCL, FANCM, FAAP24 and FAAP100. The FA core complex associates with Bloom syndrome (BLM) complex, which consists of at least BLM, DNA topoisomerase 3-alpha (TOP3A), RMI1/BLAP75, RPA1/RPA70 and RPA2/RPA32. The super complex between FA and BLM is called BRAFT.</text>
</comment>
<dbReference type="GO" id="GO:0071821">
    <property type="term" value="C:FANCM-MHF complex"/>
    <property type="evidence" value="ECO:0007669"/>
    <property type="project" value="TreeGrafter"/>
</dbReference>
<dbReference type="GO" id="GO:0000712">
    <property type="term" value="P:resolution of meiotic recombination intermediates"/>
    <property type="evidence" value="ECO:0007669"/>
    <property type="project" value="TreeGrafter"/>
</dbReference>
<evidence type="ECO:0000256" key="8">
    <source>
        <dbReference type="ARBA" id="ARBA00022776"/>
    </source>
</evidence>